<accession>A0A415E4K8</accession>
<comment type="similarity">
    <text evidence="2">Belongs to the peptidase M20A family.</text>
</comment>
<dbReference type="GO" id="GO:0046872">
    <property type="term" value="F:metal ion binding"/>
    <property type="evidence" value="ECO:0007669"/>
    <property type="project" value="UniProtKB-KW"/>
</dbReference>
<dbReference type="Pfam" id="PF07687">
    <property type="entry name" value="M20_dimer"/>
    <property type="match status" value="1"/>
</dbReference>
<dbReference type="Pfam" id="PF01546">
    <property type="entry name" value="Peptidase_M20"/>
    <property type="match status" value="1"/>
</dbReference>
<dbReference type="Gene3D" id="1.10.150.900">
    <property type="match status" value="1"/>
</dbReference>
<evidence type="ECO:0000313" key="8">
    <source>
        <dbReference type="Proteomes" id="UP000284841"/>
    </source>
</evidence>
<reference evidence="7 8" key="1">
    <citation type="submission" date="2018-08" db="EMBL/GenBank/DDBJ databases">
        <title>A genome reference for cultivated species of the human gut microbiota.</title>
        <authorList>
            <person name="Zou Y."/>
            <person name="Xue W."/>
            <person name="Luo G."/>
        </authorList>
    </citation>
    <scope>NUCLEOTIDE SEQUENCE [LARGE SCALE GENOMIC DNA]</scope>
    <source>
        <strain evidence="7 8">AM07-24</strain>
    </source>
</reference>
<dbReference type="OrthoDB" id="9792335at2"/>
<keyword evidence="8" id="KW-1185">Reference proteome</keyword>
<comment type="cofactor">
    <cofactor evidence="1">
        <name>Zn(2+)</name>
        <dbReference type="ChEBI" id="CHEBI:29105"/>
    </cofactor>
</comment>
<dbReference type="EMBL" id="QRMS01000002">
    <property type="protein sequence ID" value="RHJ88560.1"/>
    <property type="molecule type" value="Genomic_DNA"/>
</dbReference>
<name>A0A415E4K8_9FIRM</name>
<dbReference type="PANTHER" id="PTHR43808">
    <property type="entry name" value="ACETYLORNITHINE DEACETYLASE"/>
    <property type="match status" value="1"/>
</dbReference>
<comment type="caution">
    <text evidence="7">The sequence shown here is derived from an EMBL/GenBank/DDBJ whole genome shotgun (WGS) entry which is preliminary data.</text>
</comment>
<evidence type="ECO:0000256" key="5">
    <source>
        <dbReference type="ARBA" id="ARBA00022833"/>
    </source>
</evidence>
<dbReference type="PANTHER" id="PTHR43808:SF8">
    <property type="entry name" value="PEPTIDASE M20 DIMERISATION DOMAIN-CONTAINING PROTEIN"/>
    <property type="match status" value="1"/>
</dbReference>
<dbReference type="Gene3D" id="3.30.70.360">
    <property type="match status" value="1"/>
</dbReference>
<dbReference type="GO" id="GO:0016787">
    <property type="term" value="F:hydrolase activity"/>
    <property type="evidence" value="ECO:0007669"/>
    <property type="project" value="UniProtKB-KW"/>
</dbReference>
<evidence type="ECO:0000256" key="2">
    <source>
        <dbReference type="ARBA" id="ARBA00006247"/>
    </source>
</evidence>
<evidence type="ECO:0000313" key="7">
    <source>
        <dbReference type="EMBL" id="RHJ88560.1"/>
    </source>
</evidence>
<proteinExistence type="inferred from homology"/>
<evidence type="ECO:0000256" key="4">
    <source>
        <dbReference type="ARBA" id="ARBA00022801"/>
    </source>
</evidence>
<dbReference type="SUPFAM" id="SSF53187">
    <property type="entry name" value="Zn-dependent exopeptidases"/>
    <property type="match status" value="1"/>
</dbReference>
<dbReference type="Proteomes" id="UP000284841">
    <property type="component" value="Unassembled WGS sequence"/>
</dbReference>
<evidence type="ECO:0000259" key="6">
    <source>
        <dbReference type="Pfam" id="PF07687"/>
    </source>
</evidence>
<dbReference type="InterPro" id="IPR050072">
    <property type="entry name" value="Peptidase_M20A"/>
</dbReference>
<dbReference type="InterPro" id="IPR036264">
    <property type="entry name" value="Bact_exopeptidase_dim_dom"/>
</dbReference>
<dbReference type="PROSITE" id="PS00759">
    <property type="entry name" value="ARGE_DAPE_CPG2_2"/>
    <property type="match status" value="1"/>
</dbReference>
<feature type="domain" description="Peptidase M20 dimerisation" evidence="6">
    <location>
        <begin position="194"/>
        <end position="341"/>
    </location>
</feature>
<evidence type="ECO:0000256" key="3">
    <source>
        <dbReference type="ARBA" id="ARBA00022723"/>
    </source>
</evidence>
<dbReference type="PROSITE" id="PS00758">
    <property type="entry name" value="ARGE_DAPE_CPG2_1"/>
    <property type="match status" value="1"/>
</dbReference>
<dbReference type="InterPro" id="IPR011650">
    <property type="entry name" value="Peptidase_M20_dimer"/>
</dbReference>
<keyword evidence="5" id="KW-0862">Zinc</keyword>
<dbReference type="InterPro" id="IPR002933">
    <property type="entry name" value="Peptidase_M20"/>
</dbReference>
<gene>
    <name evidence="7" type="ORF">DW099_09275</name>
</gene>
<dbReference type="STRING" id="1776384.GCA_900086585_04213"/>
<organism evidence="7 8">
    <name type="scientific">Emergencia timonensis</name>
    <dbReference type="NCBI Taxonomy" id="1776384"/>
    <lineage>
        <taxon>Bacteria</taxon>
        <taxon>Bacillati</taxon>
        <taxon>Bacillota</taxon>
        <taxon>Clostridia</taxon>
        <taxon>Peptostreptococcales</taxon>
        <taxon>Anaerovoracaceae</taxon>
        <taxon>Emergencia</taxon>
    </lineage>
</organism>
<dbReference type="RefSeq" id="WP_118335236.1">
    <property type="nucleotide sequence ID" value="NZ_JBKYJU010000001.1"/>
</dbReference>
<dbReference type="PIRSF" id="PIRSF036696">
    <property type="entry name" value="ACY-1"/>
    <property type="match status" value="1"/>
</dbReference>
<sequence length="444" mass="48567">METKMELSRTDQILCDLIKMNTISGVYPERPCITYIKNLFDEAGIENRVIALDDQRPNLYACIPAGIASDHKKPPILFYGHVDVVPVDNQDWSSDPFGAEIKDGYIWGRGAIDMKGEVAMFIGLALQMKELNLQLPFDVRFLFVSDEEGTGKFGASYLVDQHSDIFAGIKWAFGEIGGFTFHVAGKQIYPVMVAEKQFSHIKVTAKGEGGHGSLSHHNTAMEKAARAIIKLSTERLPVRITPAATLMIEGFADIMGGIQGKVLRRLLKPAKTDKTLKLLGSAGELFDPLLHNNANVTIVGGGNAINVIPSAVSFECDLRLVPGCTMEEGIADVQHLIGSDYEFEVVEYNPGSSKIDMSLYKVISQTLIEKEAEAKPVPFVLSGVTDGRFLSKLGIQTYGFTPMKLPEDYNFTALAHAADERIPVGATAFGTEILVRLVKNLGLE</sequence>
<dbReference type="InterPro" id="IPR001261">
    <property type="entry name" value="ArgE/DapE_CS"/>
</dbReference>
<dbReference type="Gene3D" id="3.40.630.10">
    <property type="entry name" value="Zn peptidases"/>
    <property type="match status" value="1"/>
</dbReference>
<keyword evidence="4 7" id="KW-0378">Hydrolase</keyword>
<dbReference type="AlphaFoldDB" id="A0A415E4K8"/>
<keyword evidence="3" id="KW-0479">Metal-binding</keyword>
<protein>
    <submittedName>
        <fullName evidence="7">M20/M25/M40 family metallo-hydrolase</fullName>
    </submittedName>
</protein>
<evidence type="ECO:0000256" key="1">
    <source>
        <dbReference type="ARBA" id="ARBA00001947"/>
    </source>
</evidence>
<dbReference type="SUPFAM" id="SSF55031">
    <property type="entry name" value="Bacterial exopeptidase dimerisation domain"/>
    <property type="match status" value="1"/>
</dbReference>